<organism evidence="2 3">
    <name type="scientific">Lobosporangium transversale</name>
    <dbReference type="NCBI Taxonomy" id="64571"/>
    <lineage>
        <taxon>Eukaryota</taxon>
        <taxon>Fungi</taxon>
        <taxon>Fungi incertae sedis</taxon>
        <taxon>Mucoromycota</taxon>
        <taxon>Mortierellomycotina</taxon>
        <taxon>Mortierellomycetes</taxon>
        <taxon>Mortierellales</taxon>
        <taxon>Mortierellaceae</taxon>
        <taxon>Lobosporangium</taxon>
    </lineage>
</organism>
<comment type="caution">
    <text evidence="2">The sequence shown here is derived from an EMBL/GenBank/DDBJ whole genome shotgun (WGS) entry which is preliminary data.</text>
</comment>
<evidence type="ECO:0000256" key="1">
    <source>
        <dbReference type="SAM" id="SignalP"/>
    </source>
</evidence>
<name>A0A1Y2GUI3_9FUNG</name>
<dbReference type="RefSeq" id="XP_021883731.1">
    <property type="nucleotide sequence ID" value="XM_022020170.1"/>
</dbReference>
<dbReference type="InParanoid" id="A0A1Y2GUI3"/>
<feature type="chain" id="PRO_5011007317" evidence="1">
    <location>
        <begin position="22"/>
        <end position="173"/>
    </location>
</feature>
<sequence length="173" mass="19534">MFYLVLTSLFLLRGEPGLIESKQDRQKAEWDFALNDYNLRGREVDLLFQCKTTVLRRKECRHNLAVFEAKPSAANDNTLSIQTLKATRLNKSIMSALHQQYGVDTSSVLLTLHGFVGYTYTVKRFNGYYAAGKVTEIPIVLPTSENEMYSFIAEEEDASVFSGCLQQSICLSA</sequence>
<reference evidence="2 3" key="1">
    <citation type="submission" date="2016-07" db="EMBL/GenBank/DDBJ databases">
        <title>Pervasive Adenine N6-methylation of Active Genes in Fungi.</title>
        <authorList>
            <consortium name="DOE Joint Genome Institute"/>
            <person name="Mondo S.J."/>
            <person name="Dannebaum R.O."/>
            <person name="Kuo R.C."/>
            <person name="Labutti K."/>
            <person name="Haridas S."/>
            <person name="Kuo A."/>
            <person name="Salamov A."/>
            <person name="Ahrendt S.R."/>
            <person name="Lipzen A."/>
            <person name="Sullivan W."/>
            <person name="Andreopoulos W.B."/>
            <person name="Clum A."/>
            <person name="Lindquist E."/>
            <person name="Daum C."/>
            <person name="Ramamoorthy G.K."/>
            <person name="Gryganskyi A."/>
            <person name="Culley D."/>
            <person name="Magnuson J.K."/>
            <person name="James T.Y."/>
            <person name="O'Malley M.A."/>
            <person name="Stajich J.E."/>
            <person name="Spatafora J.W."/>
            <person name="Visel A."/>
            <person name="Grigoriev I.V."/>
        </authorList>
    </citation>
    <scope>NUCLEOTIDE SEQUENCE [LARGE SCALE GENOMIC DNA]</scope>
    <source>
        <strain evidence="2 3">NRRL 3116</strain>
    </source>
</reference>
<dbReference type="EMBL" id="MCFF01000009">
    <property type="protein sequence ID" value="ORZ23917.1"/>
    <property type="molecule type" value="Genomic_DNA"/>
</dbReference>
<evidence type="ECO:0000313" key="3">
    <source>
        <dbReference type="Proteomes" id="UP000193648"/>
    </source>
</evidence>
<accession>A0A1Y2GUI3</accession>
<feature type="signal peptide" evidence="1">
    <location>
        <begin position="1"/>
        <end position="21"/>
    </location>
</feature>
<dbReference type="AlphaFoldDB" id="A0A1Y2GUI3"/>
<dbReference type="GeneID" id="33562014"/>
<keyword evidence="3" id="KW-1185">Reference proteome</keyword>
<gene>
    <name evidence="2" type="ORF">BCR41DRAFT_249174</name>
</gene>
<dbReference type="OrthoDB" id="2440126at2759"/>
<keyword evidence="1" id="KW-0732">Signal</keyword>
<protein>
    <submittedName>
        <fullName evidence="2">Uncharacterized protein</fullName>
    </submittedName>
</protein>
<proteinExistence type="predicted"/>
<dbReference type="Proteomes" id="UP000193648">
    <property type="component" value="Unassembled WGS sequence"/>
</dbReference>
<evidence type="ECO:0000313" key="2">
    <source>
        <dbReference type="EMBL" id="ORZ23917.1"/>
    </source>
</evidence>